<sequence length="327" mass="36153">MRKLFTALLYCFVVNTGISQETTLKLASDVWPPFTNVAEKGGLAQDLVNFALKRSGINMESDIMSFDAVISGIKSDEIDGSTALWMSEDRKAYLLFSKAYLYNQLVLVAKKGEDVSAKSLADLKGKSVGIVGSYAYGGTYSDPDGVTYVRGNNDQENLEKLLNDEVDYILVDALLAQHAKVHQPKAVTESLEIGTNPMLVQSLHFGVRKSHPQAQQIIAGFNREIDKMLADGSYSKILQLTWIKADMDGDGVQELVLNGNKAGKIAPSSAYAIQPNQQHDTIPTNRFYIDGKLYEGWDNVPNYYKEAPPTVQQMESVNLFNIPLKKN</sequence>
<dbReference type="PANTHER" id="PTHR35936:SF25">
    <property type="entry name" value="ABC TRANSPORTER SUBSTRATE-BINDING PROTEIN"/>
    <property type="match status" value="1"/>
</dbReference>
<protein>
    <submittedName>
        <fullName evidence="3">ABC-type amino acid transport substrate-binding protein</fullName>
    </submittedName>
</protein>
<name>A0A1I0QFW4_9BACT</name>
<dbReference type="AlphaFoldDB" id="A0A1I0QFW4"/>
<proteinExistence type="predicted"/>
<dbReference type="SUPFAM" id="SSF53850">
    <property type="entry name" value="Periplasmic binding protein-like II"/>
    <property type="match status" value="1"/>
</dbReference>
<dbReference type="Proteomes" id="UP000199437">
    <property type="component" value="Unassembled WGS sequence"/>
</dbReference>
<accession>A0A1I0QFW4</accession>
<evidence type="ECO:0000256" key="1">
    <source>
        <dbReference type="ARBA" id="ARBA00022729"/>
    </source>
</evidence>
<evidence type="ECO:0000313" key="3">
    <source>
        <dbReference type="EMBL" id="SEW25735.1"/>
    </source>
</evidence>
<dbReference type="OrthoDB" id="9774451at2"/>
<evidence type="ECO:0000313" key="4">
    <source>
        <dbReference type="Proteomes" id="UP000199437"/>
    </source>
</evidence>
<dbReference type="RefSeq" id="WP_090258709.1">
    <property type="nucleotide sequence ID" value="NZ_FOIR01000002.1"/>
</dbReference>
<dbReference type="SMART" id="SM00062">
    <property type="entry name" value="PBPb"/>
    <property type="match status" value="1"/>
</dbReference>
<dbReference type="PANTHER" id="PTHR35936">
    <property type="entry name" value="MEMBRANE-BOUND LYTIC MUREIN TRANSGLYCOSYLASE F"/>
    <property type="match status" value="1"/>
</dbReference>
<evidence type="ECO:0000259" key="2">
    <source>
        <dbReference type="SMART" id="SM00062"/>
    </source>
</evidence>
<reference evidence="4" key="1">
    <citation type="submission" date="2016-10" db="EMBL/GenBank/DDBJ databases">
        <authorList>
            <person name="Varghese N."/>
            <person name="Submissions S."/>
        </authorList>
    </citation>
    <scope>NUCLEOTIDE SEQUENCE [LARGE SCALE GENOMIC DNA]</scope>
    <source>
        <strain evidence="4">CGMCC 1.12402</strain>
    </source>
</reference>
<dbReference type="Pfam" id="PF00497">
    <property type="entry name" value="SBP_bac_3"/>
    <property type="match status" value="1"/>
</dbReference>
<dbReference type="EMBL" id="FOIR01000002">
    <property type="protein sequence ID" value="SEW25735.1"/>
    <property type="molecule type" value="Genomic_DNA"/>
</dbReference>
<dbReference type="GeneID" id="99986987"/>
<feature type="domain" description="Solute-binding protein family 3/N-terminal" evidence="2">
    <location>
        <begin position="23"/>
        <end position="246"/>
    </location>
</feature>
<dbReference type="InterPro" id="IPR001638">
    <property type="entry name" value="Solute-binding_3/MltF_N"/>
</dbReference>
<dbReference type="STRING" id="1267423.SAMN05216290_2282"/>
<gene>
    <name evidence="3" type="ORF">SAMN05216290_2282</name>
</gene>
<keyword evidence="1" id="KW-0732">Signal</keyword>
<organism evidence="3 4">
    <name type="scientific">Roseivirga pacifica</name>
    <dbReference type="NCBI Taxonomy" id="1267423"/>
    <lineage>
        <taxon>Bacteria</taxon>
        <taxon>Pseudomonadati</taxon>
        <taxon>Bacteroidota</taxon>
        <taxon>Cytophagia</taxon>
        <taxon>Cytophagales</taxon>
        <taxon>Roseivirgaceae</taxon>
        <taxon>Roseivirga</taxon>
    </lineage>
</organism>
<keyword evidence="4" id="KW-1185">Reference proteome</keyword>
<dbReference type="Gene3D" id="3.40.190.10">
    <property type="entry name" value="Periplasmic binding protein-like II"/>
    <property type="match status" value="2"/>
</dbReference>